<dbReference type="AlphaFoldDB" id="A0AAW2F4D9"/>
<dbReference type="Proteomes" id="UP001430953">
    <property type="component" value="Unassembled WGS sequence"/>
</dbReference>
<gene>
    <name evidence="1" type="ORF">PUN28_013546</name>
</gene>
<organism evidence="1 2">
    <name type="scientific">Cardiocondyla obscurior</name>
    <dbReference type="NCBI Taxonomy" id="286306"/>
    <lineage>
        <taxon>Eukaryota</taxon>
        <taxon>Metazoa</taxon>
        <taxon>Ecdysozoa</taxon>
        <taxon>Arthropoda</taxon>
        <taxon>Hexapoda</taxon>
        <taxon>Insecta</taxon>
        <taxon>Pterygota</taxon>
        <taxon>Neoptera</taxon>
        <taxon>Endopterygota</taxon>
        <taxon>Hymenoptera</taxon>
        <taxon>Apocrita</taxon>
        <taxon>Aculeata</taxon>
        <taxon>Formicoidea</taxon>
        <taxon>Formicidae</taxon>
        <taxon>Myrmicinae</taxon>
        <taxon>Cardiocondyla</taxon>
    </lineage>
</organism>
<evidence type="ECO:0000313" key="2">
    <source>
        <dbReference type="Proteomes" id="UP001430953"/>
    </source>
</evidence>
<keyword evidence="2" id="KW-1185">Reference proteome</keyword>
<proteinExistence type="predicted"/>
<protein>
    <submittedName>
        <fullName evidence="1">Uncharacterized protein</fullName>
    </submittedName>
</protein>
<accession>A0AAW2F4D9</accession>
<evidence type="ECO:0000313" key="1">
    <source>
        <dbReference type="EMBL" id="KAL0109975.1"/>
    </source>
</evidence>
<sequence>MSQCAVKRKVNLLLHFGRPSSGYNDTRETASKRNLFSSALKDRSMGLGNRVTLVTRDFRSKRPMTPARLNDFGFRTSLQPGQIGRCEHRWKRLFEVALVDTDQISFETCTTTDTAN</sequence>
<comment type="caution">
    <text evidence="1">The sequence shown here is derived from an EMBL/GenBank/DDBJ whole genome shotgun (WGS) entry which is preliminary data.</text>
</comment>
<reference evidence="1 2" key="1">
    <citation type="submission" date="2023-03" db="EMBL/GenBank/DDBJ databases">
        <title>High recombination rates correlate with genetic variation in Cardiocondyla obscurior ants.</title>
        <authorList>
            <person name="Errbii M."/>
        </authorList>
    </citation>
    <scope>NUCLEOTIDE SEQUENCE [LARGE SCALE GENOMIC DNA]</scope>
    <source>
        <strain evidence="1">Alpha-2009</strain>
        <tissue evidence="1">Whole body</tissue>
    </source>
</reference>
<name>A0AAW2F4D9_9HYME</name>
<dbReference type="EMBL" id="JADYXP020000014">
    <property type="protein sequence ID" value="KAL0109975.1"/>
    <property type="molecule type" value="Genomic_DNA"/>
</dbReference>